<dbReference type="EMBL" id="JBHLXJ010000005">
    <property type="protein sequence ID" value="MFC0349293.1"/>
    <property type="molecule type" value="Genomic_DNA"/>
</dbReference>
<dbReference type="SUPFAM" id="SSF53187">
    <property type="entry name" value="Zn-dependent exopeptidases"/>
    <property type="match status" value="1"/>
</dbReference>
<keyword evidence="5" id="KW-0378">Hydrolase</keyword>
<evidence type="ECO:0000313" key="9">
    <source>
        <dbReference type="EMBL" id="MFC0349293.1"/>
    </source>
</evidence>
<feature type="chain" id="PRO_5046909281" evidence="7">
    <location>
        <begin position="23"/>
        <end position="560"/>
    </location>
</feature>
<dbReference type="InterPro" id="IPR045175">
    <property type="entry name" value="M28_fam"/>
</dbReference>
<evidence type="ECO:0000256" key="4">
    <source>
        <dbReference type="ARBA" id="ARBA00022729"/>
    </source>
</evidence>
<evidence type="ECO:0000256" key="5">
    <source>
        <dbReference type="ARBA" id="ARBA00022801"/>
    </source>
</evidence>
<gene>
    <name evidence="9" type="ORF">ACFFJH_05710</name>
</gene>
<name>A0ABV6IBU1_9BURK</name>
<dbReference type="RefSeq" id="WP_390210770.1">
    <property type="nucleotide sequence ID" value="NZ_JBHLXJ010000005.1"/>
</dbReference>
<dbReference type="PANTHER" id="PTHR12147">
    <property type="entry name" value="METALLOPEPTIDASE M28 FAMILY MEMBER"/>
    <property type="match status" value="1"/>
</dbReference>
<evidence type="ECO:0000256" key="2">
    <source>
        <dbReference type="ARBA" id="ARBA00022670"/>
    </source>
</evidence>
<dbReference type="InterPro" id="IPR007484">
    <property type="entry name" value="Peptidase_M28"/>
</dbReference>
<reference evidence="9 10" key="1">
    <citation type="submission" date="2024-09" db="EMBL/GenBank/DDBJ databases">
        <authorList>
            <person name="Sun Q."/>
            <person name="Mori K."/>
        </authorList>
    </citation>
    <scope>NUCLEOTIDE SEQUENCE [LARGE SCALE GENOMIC DNA]</scope>
    <source>
        <strain evidence="9 10">CCM 8677</strain>
    </source>
</reference>
<keyword evidence="6" id="KW-0862">Zinc</keyword>
<dbReference type="SUPFAM" id="SSF52025">
    <property type="entry name" value="PA domain"/>
    <property type="match status" value="1"/>
</dbReference>
<keyword evidence="10" id="KW-1185">Reference proteome</keyword>
<feature type="signal peptide" evidence="7">
    <location>
        <begin position="1"/>
        <end position="22"/>
    </location>
</feature>
<dbReference type="Pfam" id="PF04389">
    <property type="entry name" value="Peptidase_M28"/>
    <property type="match status" value="1"/>
</dbReference>
<keyword evidence="4 7" id="KW-0732">Signal</keyword>
<comment type="caution">
    <text evidence="9">The sequence shown here is derived from an EMBL/GenBank/DDBJ whole genome shotgun (WGS) entry which is preliminary data.</text>
</comment>
<evidence type="ECO:0000313" key="10">
    <source>
        <dbReference type="Proteomes" id="UP001589844"/>
    </source>
</evidence>
<dbReference type="PANTHER" id="PTHR12147:SF56">
    <property type="entry name" value="AMINOPEPTIDASE YDR415C-RELATED"/>
    <property type="match status" value="1"/>
</dbReference>
<evidence type="ECO:0000259" key="8">
    <source>
        <dbReference type="Pfam" id="PF04389"/>
    </source>
</evidence>
<accession>A0ABV6IBU1</accession>
<dbReference type="Gene3D" id="3.50.30.30">
    <property type="match status" value="1"/>
</dbReference>
<protein>
    <submittedName>
        <fullName evidence="9">M28 family peptidase</fullName>
    </submittedName>
</protein>
<dbReference type="Gene3D" id="3.40.630.10">
    <property type="entry name" value="Zn peptidases"/>
    <property type="match status" value="1"/>
</dbReference>
<evidence type="ECO:0000256" key="3">
    <source>
        <dbReference type="ARBA" id="ARBA00022723"/>
    </source>
</evidence>
<proteinExistence type="predicted"/>
<evidence type="ECO:0000256" key="1">
    <source>
        <dbReference type="ARBA" id="ARBA00022438"/>
    </source>
</evidence>
<evidence type="ECO:0000256" key="7">
    <source>
        <dbReference type="SAM" id="SignalP"/>
    </source>
</evidence>
<keyword evidence="1" id="KW-0031">Aminopeptidase</keyword>
<dbReference type="Proteomes" id="UP001589844">
    <property type="component" value="Unassembled WGS sequence"/>
</dbReference>
<feature type="domain" description="Peptidase M28" evidence="8">
    <location>
        <begin position="310"/>
        <end position="528"/>
    </location>
</feature>
<keyword evidence="2" id="KW-0645">Protease</keyword>
<evidence type="ECO:0000256" key="6">
    <source>
        <dbReference type="ARBA" id="ARBA00022833"/>
    </source>
</evidence>
<keyword evidence="3" id="KW-0479">Metal-binding</keyword>
<dbReference type="InterPro" id="IPR046450">
    <property type="entry name" value="PA_dom_sf"/>
</dbReference>
<organism evidence="9 10">
    <name type="scientific">Undibacterium danionis</name>
    <dbReference type="NCBI Taxonomy" id="1812100"/>
    <lineage>
        <taxon>Bacteria</taxon>
        <taxon>Pseudomonadati</taxon>
        <taxon>Pseudomonadota</taxon>
        <taxon>Betaproteobacteria</taxon>
        <taxon>Burkholderiales</taxon>
        <taxon>Oxalobacteraceae</taxon>
        <taxon>Undibacterium</taxon>
    </lineage>
</organism>
<sequence>MRLIHSLIVASSLCMLSFTVPAQVQSPASSKVKKITNRKSLVPTVQESILRPHLAYLSDDLLEGRGTGQRGGDLTVRYLETQAALLGLQSLFPNQAFPYRHPVQIVGSLTLPDSHIEFQSAGKTFAPQAGAHILIANSNGREQVAFEAPLLFVGYGIIAPEEGWDDYKGIDVKGKILVMMVNDPQPTAAEPKRFGGEAMTYYGRWVYKFEEASRRGAAGVLLIHTNASAAYGWNVPQASFSHERFSLAGGGNPMEGWWAEASIQSVFAEAGLNLNEMRAQAERKDFLPIPLPVQAKVRLHSQVRQVEQFNVVGVVAGTDPELKKEAVVYSAHWDHLGKVEEPGKPAQIWNGAVDNATGAAALLAMAQVAVKHPTKRSQIFLWPAAEEQGLIGSLAYVRNPAWPLAKTVADLNLDSMNFVGKTKDIGIAGSERSSLYESAQQIATKMNLKIAKSVPDLGGAYYRADHFNFARSGVPAFNVGSAVFSGDGHFEFSEHEHASEQKMKGFKTSYHTVNDRYDPSWDLSGMLQQAQFTLNLGYLIANDKQTPHWKKGDPYGLIKR</sequence>